<proteinExistence type="predicted"/>
<evidence type="ECO:0000313" key="4">
    <source>
        <dbReference type="WBParaSite" id="HPBE_0000384101-mRNA-1"/>
    </source>
</evidence>
<reference evidence="2 3" key="1">
    <citation type="submission" date="2018-11" db="EMBL/GenBank/DDBJ databases">
        <authorList>
            <consortium name="Pathogen Informatics"/>
        </authorList>
    </citation>
    <scope>NUCLEOTIDE SEQUENCE [LARGE SCALE GENOMIC DNA]</scope>
</reference>
<name>A0A183FCE9_HELPZ</name>
<dbReference type="EMBL" id="UZAH01016806">
    <property type="protein sequence ID" value="VDO45902.1"/>
    <property type="molecule type" value="Genomic_DNA"/>
</dbReference>
<dbReference type="WBParaSite" id="HPBE_0000384101-mRNA-1">
    <property type="protein sequence ID" value="HPBE_0000384101-mRNA-1"/>
    <property type="gene ID" value="HPBE_0000384101"/>
</dbReference>
<accession>A0A3P7Z4Y3</accession>
<evidence type="ECO:0000313" key="3">
    <source>
        <dbReference type="Proteomes" id="UP000050761"/>
    </source>
</evidence>
<keyword evidence="3" id="KW-1185">Reference proteome</keyword>
<dbReference type="AlphaFoldDB" id="A0A183FCE9"/>
<gene>
    <name evidence="2" type="ORF">HPBE_LOCUS3842</name>
</gene>
<protein>
    <submittedName>
        <fullName evidence="4">Component of oligomeric Golgi complex 8</fullName>
    </submittedName>
</protein>
<dbReference type="Proteomes" id="UP000050761">
    <property type="component" value="Unassembled WGS sequence"/>
</dbReference>
<evidence type="ECO:0000256" key="1">
    <source>
        <dbReference type="SAM" id="MobiDB-lite"/>
    </source>
</evidence>
<sequence>MSVTSHGDAGRAASHGFSVAELPTGESTRNMSQMNNLEDEFQRLCGGSDEASGVMQVCDRLEKSIKDAETLVRAEVSKRWRSGNPEREAIEAAGRRGTEEALKFLPSLRVECKKGLVLTKWVDVVLSSVDCHGREEFVDRLDAMLQREEAFATLAAEKKWQLEELPCKLFEMVRSNSVLQE</sequence>
<organism evidence="3 4">
    <name type="scientific">Heligmosomoides polygyrus</name>
    <name type="common">Parasitic roundworm</name>
    <dbReference type="NCBI Taxonomy" id="6339"/>
    <lineage>
        <taxon>Eukaryota</taxon>
        <taxon>Metazoa</taxon>
        <taxon>Ecdysozoa</taxon>
        <taxon>Nematoda</taxon>
        <taxon>Chromadorea</taxon>
        <taxon>Rhabditida</taxon>
        <taxon>Rhabditina</taxon>
        <taxon>Rhabditomorpha</taxon>
        <taxon>Strongyloidea</taxon>
        <taxon>Heligmosomidae</taxon>
        <taxon>Heligmosomoides</taxon>
    </lineage>
</organism>
<feature type="region of interest" description="Disordered" evidence="1">
    <location>
        <begin position="1"/>
        <end position="30"/>
    </location>
</feature>
<accession>A0A183FCE9</accession>
<evidence type="ECO:0000313" key="2">
    <source>
        <dbReference type="EMBL" id="VDO45902.1"/>
    </source>
</evidence>
<reference evidence="4" key="2">
    <citation type="submission" date="2019-09" db="UniProtKB">
        <authorList>
            <consortium name="WormBaseParasite"/>
        </authorList>
    </citation>
    <scope>IDENTIFICATION</scope>
</reference>